<dbReference type="SMART" id="SM00181">
    <property type="entry name" value="EGF"/>
    <property type="match status" value="3"/>
</dbReference>
<evidence type="ECO:0000256" key="2">
    <source>
        <dbReference type="ARBA" id="ARBA00022737"/>
    </source>
</evidence>
<dbReference type="PROSITE" id="PS50825">
    <property type="entry name" value="HYR"/>
    <property type="match status" value="6"/>
</dbReference>
<dbReference type="PANTHER" id="PTHR24273">
    <property type="entry name" value="FI04643P-RELATED"/>
    <property type="match status" value="1"/>
</dbReference>
<dbReference type="CDD" id="cd00054">
    <property type="entry name" value="EGF_CA"/>
    <property type="match status" value="1"/>
</dbReference>
<evidence type="ECO:0000313" key="9">
    <source>
        <dbReference type="EnsemblMetazoa" id="XP_038073214.1"/>
    </source>
</evidence>
<dbReference type="SMART" id="SM00179">
    <property type="entry name" value="EGF_CA"/>
    <property type="match status" value="1"/>
</dbReference>
<evidence type="ECO:0000256" key="6">
    <source>
        <dbReference type="SAM" id="Phobius"/>
    </source>
</evidence>
<keyword evidence="2" id="KW-0677">Repeat</keyword>
<feature type="disulfide bond" evidence="4">
    <location>
        <begin position="1265"/>
        <end position="1275"/>
    </location>
</feature>
<dbReference type="PROSITE" id="PS50026">
    <property type="entry name" value="EGF_3"/>
    <property type="match status" value="2"/>
</dbReference>
<evidence type="ECO:0000259" key="8">
    <source>
        <dbReference type="PROSITE" id="PS50825"/>
    </source>
</evidence>
<dbReference type="OrthoDB" id="10045365at2759"/>
<feature type="disulfide bond" evidence="4">
    <location>
        <begin position="1308"/>
        <end position="1325"/>
    </location>
</feature>
<evidence type="ECO:0000256" key="3">
    <source>
        <dbReference type="ARBA" id="ARBA00023157"/>
    </source>
</evidence>
<accession>A0A914BB12</accession>
<keyword evidence="6" id="KW-0472">Membrane</keyword>
<evidence type="ECO:0000259" key="7">
    <source>
        <dbReference type="PROSITE" id="PS50026"/>
    </source>
</evidence>
<feature type="domain" description="HYR" evidence="8">
    <location>
        <begin position="1010"/>
        <end position="1098"/>
    </location>
</feature>
<name>A0A914BB12_PATMI</name>
<feature type="region of interest" description="Disordered" evidence="5">
    <location>
        <begin position="1608"/>
        <end position="1635"/>
    </location>
</feature>
<evidence type="ECO:0000313" key="10">
    <source>
        <dbReference type="Proteomes" id="UP000887568"/>
    </source>
</evidence>
<dbReference type="Gene3D" id="2.10.25.10">
    <property type="entry name" value="Laminin"/>
    <property type="match status" value="1"/>
</dbReference>
<keyword evidence="6" id="KW-1133">Transmembrane helix</keyword>
<keyword evidence="3 4" id="KW-1015">Disulfide bond</keyword>
<keyword evidence="6" id="KW-0812">Transmembrane</keyword>
<feature type="domain" description="HYR" evidence="8">
    <location>
        <begin position="14"/>
        <end position="102"/>
    </location>
</feature>
<dbReference type="Pfam" id="PF12947">
    <property type="entry name" value="EGF_3"/>
    <property type="match status" value="1"/>
</dbReference>
<feature type="disulfide bond" evidence="4">
    <location>
        <begin position="1287"/>
        <end position="1296"/>
    </location>
</feature>
<dbReference type="InterPro" id="IPR024731">
    <property type="entry name" value="NELL2-like_EGF"/>
</dbReference>
<dbReference type="InterPro" id="IPR001881">
    <property type="entry name" value="EGF-like_Ca-bd_dom"/>
</dbReference>
<dbReference type="EnsemblMetazoa" id="XM_038217286.1">
    <property type="protein sequence ID" value="XP_038073214.1"/>
    <property type="gene ID" value="LOC119741507"/>
</dbReference>
<reference evidence="9" key="1">
    <citation type="submission" date="2022-11" db="UniProtKB">
        <authorList>
            <consortium name="EnsemblMetazoa"/>
        </authorList>
    </citation>
    <scope>IDENTIFICATION</scope>
</reference>
<feature type="domain" description="HYR" evidence="8">
    <location>
        <begin position="757"/>
        <end position="843"/>
    </location>
</feature>
<feature type="compositionally biased region" description="Basic and acidic residues" evidence="5">
    <location>
        <begin position="1620"/>
        <end position="1635"/>
    </location>
</feature>
<sequence length="1635" mass="171736">MHGVLKRNSICHSISLPGPNLVCDSAIFAPADPDQNLYASVYWPMPRSTDVDGDPAAVTCDKPRGTVFEGLKIIENIVQCTATDTSDPGSTSTCAFQVFVTPTFQSGCPEDIVQESSTVTFPKPIGNKNFGNTDLAPVTCSHESGDAFDAGLTVVTCRVTEATIDGLVARCSFRVTVGTLPEFEDRGSCNGTAVINTAPDEGSNTATGIAGQWARPTKAGGEQASCDPDPDTFTFPAGATSVTCTIADSDLPSLIDTCSFEVRVFPTFPDGCPETVVTDDGSTVDFSPPDAVDSAETTIAGTCDRASNETFPDGETTVQCSATDSVETTQTVTCSFVVAVGTAPEFESQGSCSSGPVNVPPDDGTMTATGLTGKWDRPTRVGGGEATCDPDPDTATFVGDSTEVVCTIQNATAPSITSTCNFDVGVFPAFEPDTLLGDPFRSPDPGTNYATYAYLDPRAKDSSGTYLPVACNPPSGTQFDGGTHEIKCVATDSTAGDDSTYTFTLSVAPTFKTLCPDDIIQASNPVSFVVPIGNDDSDGEPFPVNCTKNDGDDFQPGDTIVTCTVRHPVTKLVATCSFTVTIVVAPTFDASPVCDEDFDVQPAPGENKAIAVIWPERTAAQSDGNPANVTCMPDNGSDFEAGDTNVTCTAVDTRLPADTAPTTDCTFRVRVYPTFAKGCPNDTIQIPDLSGSTTIVTYEVPEGAIDSGGIEAANVTCDPSSGSAFLNDNTTVVTCTAVDSVTFGEATCMFTVRFLKAPTFNPDPPCDEDMNVPPSPESNMALAVVWPERTATQDDGDPADVTCIPASGSDFAGGDNNVTCTATDERAPEALLTTCEFLVRVYPTFVSGCPANLVVPPGEGDTTVVEFQIPEGAPDSMGEPANVTCDPDTGSALPNFAVTEVICTAVDSDYVFFPNVTTCSFKVTLGVAPTFNPDPPCDEDVNVPPSPESNMALAVVWPERTATQDDGNPADVTCTPASGSDFAGGDNKVTCTATDELSPNTLMTTCDFQVRVYPTFVSGCPANLVVPPGEGDMTLVEYEIPEGAPDSMGEPANVACDPDTGSAFPNNAVTEVICTAVDSDNVLFPNVTTCSFKVTVGDAPTFAQGCPADIIVAPDQTGEAVVTWEDVTGNEDSTGQPAKVQCDYESGATFSQTETVVTCTATDAGTGLTANCNFTVIIDSEPPVVECPESLNAPADPGTNMANVTWGDPAAADSYTPGADIHVVCIPGSGTIFPYGTTPVVCSAADSVNNIGMCSFEVQVTGAICPDQCPDNSVCTLQEDGESVCVCNTGYTGTECTNEDECLPTSPCHADAVCTNLDPPDFFSCQCKEGFYGDGMYTCERYFPAEYPDIPIPDGANDLQKIFLVVLAIADASASGCDPDVDKTSFECSIVVQTFKELVLPLYKRVSEVGFLDVMVNQTDLRKGSVVVPHTVSYNYSDQAIRAIRPEVFYQSSVEPDVEAGRLGNLLLEKNCQECTTPTDITDICSIVDKEAVTCPEKSVVVEDRNADTGMCVYKCISPCEENSEYCNGGVCSQIQNEDPVCSECPEGMTGPRCTIIMEPPYEPNIPLIVGLSVGLGGTVLLIVILNLLYCAFRGRCTKKELEEDGVDNGGVENFNDISMEVRTEDEGYPDSKDN</sequence>
<dbReference type="PROSITE" id="PS01186">
    <property type="entry name" value="EGF_2"/>
    <property type="match status" value="2"/>
</dbReference>
<dbReference type="PANTHER" id="PTHR24273:SF32">
    <property type="entry name" value="HYALIN"/>
    <property type="match status" value="1"/>
</dbReference>
<protein>
    <submittedName>
        <fullName evidence="9">Uncharacterized protein</fullName>
    </submittedName>
</protein>
<organism evidence="9 10">
    <name type="scientific">Patiria miniata</name>
    <name type="common">Bat star</name>
    <name type="synonym">Asterina miniata</name>
    <dbReference type="NCBI Taxonomy" id="46514"/>
    <lineage>
        <taxon>Eukaryota</taxon>
        <taxon>Metazoa</taxon>
        <taxon>Echinodermata</taxon>
        <taxon>Eleutherozoa</taxon>
        <taxon>Asterozoa</taxon>
        <taxon>Asteroidea</taxon>
        <taxon>Valvatacea</taxon>
        <taxon>Valvatida</taxon>
        <taxon>Asterinidae</taxon>
        <taxon>Patiria</taxon>
    </lineage>
</organism>
<evidence type="ECO:0000256" key="5">
    <source>
        <dbReference type="SAM" id="MobiDB-lite"/>
    </source>
</evidence>
<dbReference type="Proteomes" id="UP000887568">
    <property type="component" value="Unplaced"/>
</dbReference>
<keyword evidence="10" id="KW-1185">Reference proteome</keyword>
<feature type="domain" description="HYR" evidence="8">
    <location>
        <begin position="255"/>
        <end position="342"/>
    </location>
</feature>
<feature type="domain" description="HYR" evidence="8">
    <location>
        <begin position="1178"/>
        <end position="1262"/>
    </location>
</feature>
<evidence type="ECO:0000256" key="4">
    <source>
        <dbReference type="PROSITE-ProRule" id="PRU00076"/>
    </source>
</evidence>
<dbReference type="GeneID" id="119741507"/>
<dbReference type="InterPro" id="IPR003410">
    <property type="entry name" value="HYR_dom"/>
</dbReference>
<keyword evidence="1 4" id="KW-0245">EGF-like domain</keyword>
<feature type="transmembrane region" description="Helical" evidence="6">
    <location>
        <begin position="1568"/>
        <end position="1590"/>
    </location>
</feature>
<proteinExistence type="predicted"/>
<dbReference type="Pfam" id="PF02494">
    <property type="entry name" value="HYR"/>
    <property type="match status" value="1"/>
</dbReference>
<feature type="domain" description="HYR" evidence="8">
    <location>
        <begin position="669"/>
        <end position="756"/>
    </location>
</feature>
<dbReference type="OMA" id="ILYLCVP"/>
<comment type="caution">
    <text evidence="4">Lacks conserved residue(s) required for the propagation of feature annotation.</text>
</comment>
<evidence type="ECO:0000256" key="1">
    <source>
        <dbReference type="ARBA" id="ARBA00022536"/>
    </source>
</evidence>
<dbReference type="InterPro" id="IPR000742">
    <property type="entry name" value="EGF"/>
</dbReference>
<dbReference type="GO" id="GO:0005509">
    <property type="term" value="F:calcium ion binding"/>
    <property type="evidence" value="ECO:0007669"/>
    <property type="project" value="InterPro"/>
</dbReference>
<dbReference type="RefSeq" id="XP_038073214.1">
    <property type="nucleotide sequence ID" value="XM_038217286.1"/>
</dbReference>
<dbReference type="PROSITE" id="PS00022">
    <property type="entry name" value="EGF_1"/>
    <property type="match status" value="1"/>
</dbReference>
<feature type="domain" description="EGF-like" evidence="7">
    <location>
        <begin position="1261"/>
        <end position="1297"/>
    </location>
</feature>
<feature type="domain" description="EGF-like" evidence="7">
    <location>
        <begin position="1298"/>
        <end position="1340"/>
    </location>
</feature>